<evidence type="ECO:0000313" key="3">
    <source>
        <dbReference type="Proteomes" id="UP000277498"/>
    </source>
</evidence>
<name>A0A3P5XPR3_9RHOB</name>
<dbReference type="SUPFAM" id="SSF51294">
    <property type="entry name" value="Hedgehog/intein (Hint) domain"/>
    <property type="match status" value="1"/>
</dbReference>
<dbReference type="Pfam" id="PF13403">
    <property type="entry name" value="Hint_2"/>
    <property type="match status" value="1"/>
</dbReference>
<dbReference type="OrthoDB" id="6305173at2"/>
<dbReference type="EMBL" id="UXAW01000081">
    <property type="protein sequence ID" value="VDC30778.1"/>
    <property type="molecule type" value="Genomic_DNA"/>
</dbReference>
<dbReference type="Gene3D" id="2.170.16.10">
    <property type="entry name" value="Hedgehog/Intein (Hint) domain"/>
    <property type="match status" value="1"/>
</dbReference>
<accession>A0A3P5XPR3</accession>
<dbReference type="InterPro" id="IPR028992">
    <property type="entry name" value="Hedgehog/Intein_dom"/>
</dbReference>
<dbReference type="RefSeq" id="WP_124087413.1">
    <property type="nucleotide sequence ID" value="NZ_UXAW01000081.1"/>
</dbReference>
<dbReference type="InterPro" id="IPR036844">
    <property type="entry name" value="Hint_dom_sf"/>
</dbReference>
<proteinExistence type="predicted"/>
<evidence type="ECO:0000313" key="2">
    <source>
        <dbReference type="EMBL" id="VDC30778.1"/>
    </source>
</evidence>
<protein>
    <recommendedName>
        <fullName evidence="1">Hedgehog/Intein (Hint) domain-containing protein</fullName>
    </recommendedName>
</protein>
<sequence length="336" mass="36719">MATFTLYLTGDQIGTYSSASGQGNGNQMVVTLTNVQALGTENDIYRVVITQANANDTHFRNGMWVSIHTWSEENPTGTPVFTWLNPQDDMYQGRASGENYQIFGSSAPVLIDLRGVGSGTVTYGSEQNEPMNARLPFSGLATDPTVLLPPVICFLRGTRILTPNGLRPVEKLKTGDIVWTRESGMQPIRWIGRSTTSGLGRMAPVRIGRGVLGNERPVFLSPQHRVLLTGWRAQLHFGEDEVLAAAVHLTDGAGIRQVPRAQAEYWHIAFARHEIVCAEGMFAESLLPGPMALEAVSPEARAELEELFPELLAEIAGVQTAHRCLTRREAGLLRAV</sequence>
<organism evidence="2 3">
    <name type="scientific">Pseudogemmobacter humi</name>
    <dbReference type="NCBI Taxonomy" id="2483812"/>
    <lineage>
        <taxon>Bacteria</taxon>
        <taxon>Pseudomonadati</taxon>
        <taxon>Pseudomonadota</taxon>
        <taxon>Alphaproteobacteria</taxon>
        <taxon>Rhodobacterales</taxon>
        <taxon>Paracoccaceae</taxon>
        <taxon>Pseudogemmobacter</taxon>
    </lineage>
</organism>
<feature type="domain" description="Hedgehog/Intein (Hint)" evidence="1">
    <location>
        <begin position="152"/>
        <end position="289"/>
    </location>
</feature>
<dbReference type="Proteomes" id="UP000277498">
    <property type="component" value="Unassembled WGS sequence"/>
</dbReference>
<dbReference type="AlphaFoldDB" id="A0A3P5XPR3"/>
<reference evidence="2 3" key="1">
    <citation type="submission" date="2018-11" db="EMBL/GenBank/DDBJ databases">
        <authorList>
            <person name="Criscuolo A."/>
        </authorList>
    </citation>
    <scope>NUCLEOTIDE SEQUENCE [LARGE SCALE GENOMIC DNA]</scope>
    <source>
        <strain evidence="2">ACIP111625</strain>
    </source>
</reference>
<keyword evidence="3" id="KW-1185">Reference proteome</keyword>
<gene>
    <name evidence="2" type="ORF">XINFAN_02685</name>
</gene>
<evidence type="ECO:0000259" key="1">
    <source>
        <dbReference type="Pfam" id="PF13403"/>
    </source>
</evidence>